<dbReference type="OMA" id="PCATAFR"/>
<dbReference type="Gramene" id="TraesCS6D02G297200.1">
    <property type="protein sequence ID" value="TraesCS6D02G297200.1.cds1"/>
    <property type="gene ID" value="TraesCS6D02G297200"/>
</dbReference>
<keyword evidence="3" id="KW-1185">Reference proteome</keyword>
<protein>
    <submittedName>
        <fullName evidence="2">Uncharacterized protein</fullName>
    </submittedName>
</protein>
<evidence type="ECO:0000313" key="3">
    <source>
        <dbReference type="Proteomes" id="UP000019116"/>
    </source>
</evidence>
<organism evidence="2">
    <name type="scientific">Triticum aestivum</name>
    <name type="common">Wheat</name>
    <dbReference type="NCBI Taxonomy" id="4565"/>
    <lineage>
        <taxon>Eukaryota</taxon>
        <taxon>Viridiplantae</taxon>
        <taxon>Streptophyta</taxon>
        <taxon>Embryophyta</taxon>
        <taxon>Tracheophyta</taxon>
        <taxon>Spermatophyta</taxon>
        <taxon>Magnoliopsida</taxon>
        <taxon>Liliopsida</taxon>
        <taxon>Poales</taxon>
        <taxon>Poaceae</taxon>
        <taxon>BOP clade</taxon>
        <taxon>Pooideae</taxon>
        <taxon>Triticodae</taxon>
        <taxon>Triticeae</taxon>
        <taxon>Triticinae</taxon>
        <taxon>Triticum</taxon>
    </lineage>
</organism>
<accession>A0A3B6QLG8</accession>
<feature type="compositionally biased region" description="Polar residues" evidence="1">
    <location>
        <begin position="123"/>
        <end position="135"/>
    </location>
</feature>
<evidence type="ECO:0000256" key="1">
    <source>
        <dbReference type="SAM" id="MobiDB-lite"/>
    </source>
</evidence>
<dbReference type="EnsemblPlants" id="TraesCS6D02G297200.1">
    <property type="protein sequence ID" value="TraesCS6D02G297200.1.cds1"/>
    <property type="gene ID" value="TraesCS6D02G297200"/>
</dbReference>
<evidence type="ECO:0000313" key="2">
    <source>
        <dbReference type="EnsemblPlants" id="TraesCS6D02G297200.1.cds1"/>
    </source>
</evidence>
<dbReference type="Proteomes" id="UP000019116">
    <property type="component" value="Chromosome 6D"/>
</dbReference>
<reference evidence="2" key="1">
    <citation type="submission" date="2018-08" db="EMBL/GenBank/DDBJ databases">
        <authorList>
            <person name="Rossello M."/>
        </authorList>
    </citation>
    <scope>NUCLEOTIDE SEQUENCE [LARGE SCALE GENOMIC DNA]</scope>
    <source>
        <strain evidence="2">cv. Chinese Spring</strain>
    </source>
</reference>
<dbReference type="Gramene" id="TraesPARA_EIv1.0_2144710.1">
    <property type="protein sequence ID" value="TraesPARA_EIv1.0_2144710.1.CDS1"/>
    <property type="gene ID" value="TraesPARA_EIv1.0_2144710"/>
</dbReference>
<dbReference type="AlphaFoldDB" id="A0A3B6QLG8"/>
<sequence>MPRVEVPPASAAASAFSFHIVAFALMSLPFSPSVASSTSLATSSLLTSLSISSPMPHSAHAYRQLVVCSAKKGQQTIGTSAQMLSSVEFHPECVRNSPVAGCPRTCSCGHQLRKIPRSFVSARNSSGSTALSPATRSGLMTHRNGRPQRARPQANSARWAGDMTVMLPKLTYTTEPGCRSSSHRRQLASSFQRLPPIASSSGRARAAVTANAGSGPTVYTRGKMRRSASTTSCSTASNVLRMMPWARCAFCASPPSKLSMTSFRSVVRTKLGKSRSLMPGIPATQSSAVSRYPLVRQLSSTTCAAQL</sequence>
<name>A0A3B6QLG8_WHEAT</name>
<dbReference type="OrthoDB" id="1937600at2759"/>
<feature type="region of interest" description="Disordered" evidence="1">
    <location>
        <begin position="123"/>
        <end position="156"/>
    </location>
</feature>
<proteinExistence type="predicted"/>
<reference evidence="2" key="2">
    <citation type="submission" date="2018-10" db="UniProtKB">
        <authorList>
            <consortium name="EnsemblPlants"/>
        </authorList>
    </citation>
    <scope>IDENTIFICATION</scope>
</reference>
<dbReference type="Gramene" id="TraesCS6D03G0699600.1">
    <property type="protein sequence ID" value="TraesCS6D03G0699600.1.CDS1"/>
    <property type="gene ID" value="TraesCS6D03G0699600"/>
</dbReference>